<protein>
    <submittedName>
        <fullName evidence="2">Aste57867_3644 protein</fullName>
    </submittedName>
</protein>
<organism evidence="2 3">
    <name type="scientific">Aphanomyces stellatus</name>
    <dbReference type="NCBI Taxonomy" id="120398"/>
    <lineage>
        <taxon>Eukaryota</taxon>
        <taxon>Sar</taxon>
        <taxon>Stramenopiles</taxon>
        <taxon>Oomycota</taxon>
        <taxon>Saprolegniomycetes</taxon>
        <taxon>Saprolegniales</taxon>
        <taxon>Verrucalvaceae</taxon>
        <taxon>Aphanomyces</taxon>
    </lineage>
</organism>
<evidence type="ECO:0000313" key="2">
    <source>
        <dbReference type="EMBL" id="VFT80800.1"/>
    </source>
</evidence>
<dbReference type="EMBL" id="CAADRA010000686">
    <property type="protein sequence ID" value="VFT80800.1"/>
    <property type="molecule type" value="Genomic_DNA"/>
</dbReference>
<evidence type="ECO:0000313" key="3">
    <source>
        <dbReference type="Proteomes" id="UP000332933"/>
    </source>
</evidence>
<proteinExistence type="predicted"/>
<reference evidence="2 3" key="1">
    <citation type="submission" date="2019-03" db="EMBL/GenBank/DDBJ databases">
        <authorList>
            <person name="Gaulin E."/>
            <person name="Dumas B."/>
        </authorList>
    </citation>
    <scope>NUCLEOTIDE SEQUENCE [LARGE SCALE GENOMIC DNA]</scope>
    <source>
        <strain evidence="2">CBS 568.67</strain>
    </source>
</reference>
<sequence>MAATNAQLRELIQGRMNPPIDNIGDALRTIVAFGTPVPYGTEIKIQFCVYDIVPFKAAKSGTYVWLVGDNPDKAVLRENMQLLAMVNDLRRNVDLFRVTVFNGGKMQLIKSWKVGDLVCITVRPTVWRKVYCQGVLESVIRHESRSVFDVSPPQAPFRTPRMLLAPQASSRNRNSLQLSVHQLPSLQMDYVFRWPTKVKTQAMQRPHHPQQQIDVWGFLNLI</sequence>
<dbReference type="Proteomes" id="UP000332933">
    <property type="component" value="Unassembled WGS sequence"/>
</dbReference>
<name>A0A485KEJ0_9STRA</name>
<gene>
    <name evidence="2" type="primary">Aste57867_3644</name>
    <name evidence="1" type="ORF">As57867_003633</name>
    <name evidence="2" type="ORF">ASTE57867_3644</name>
</gene>
<reference evidence="1" key="2">
    <citation type="submission" date="2019-06" db="EMBL/GenBank/DDBJ databases">
        <title>Genomics analysis of Aphanomyces spp. identifies a new class of oomycete effector associated with host adaptation.</title>
        <authorList>
            <person name="Gaulin E."/>
        </authorList>
    </citation>
    <scope>NUCLEOTIDE SEQUENCE</scope>
    <source>
        <strain evidence="1">CBS 578.67</strain>
    </source>
</reference>
<dbReference type="AlphaFoldDB" id="A0A485KEJ0"/>
<accession>A0A485KEJ0</accession>
<evidence type="ECO:0000313" key="1">
    <source>
        <dbReference type="EMBL" id="KAF0714888.1"/>
    </source>
</evidence>
<keyword evidence="3" id="KW-1185">Reference proteome</keyword>
<dbReference type="EMBL" id="VJMH01000686">
    <property type="protein sequence ID" value="KAF0714888.1"/>
    <property type="molecule type" value="Genomic_DNA"/>
</dbReference>